<dbReference type="EMBL" id="UINC01156843">
    <property type="protein sequence ID" value="SVD53486.1"/>
    <property type="molecule type" value="Genomic_DNA"/>
</dbReference>
<dbReference type="Gene3D" id="3.30.360.10">
    <property type="entry name" value="Dihydrodipicolinate Reductase, domain 2"/>
    <property type="match status" value="1"/>
</dbReference>
<reference evidence="1" key="1">
    <citation type="submission" date="2018-05" db="EMBL/GenBank/DDBJ databases">
        <authorList>
            <person name="Lanie J.A."/>
            <person name="Ng W.-L."/>
            <person name="Kazmierczak K.M."/>
            <person name="Andrzejewski T.M."/>
            <person name="Davidsen T.M."/>
            <person name="Wayne K.J."/>
            <person name="Tettelin H."/>
            <person name="Glass J.I."/>
            <person name="Rusch D."/>
            <person name="Podicherti R."/>
            <person name="Tsui H.-C.T."/>
            <person name="Winkler M.E."/>
        </authorList>
    </citation>
    <scope>NUCLEOTIDE SEQUENCE</scope>
</reference>
<proteinExistence type="predicted"/>
<evidence type="ECO:0000313" key="1">
    <source>
        <dbReference type="EMBL" id="SVD53486.1"/>
    </source>
</evidence>
<name>A0A382W3R9_9ZZZZ</name>
<dbReference type="AlphaFoldDB" id="A0A382W3R9"/>
<evidence type="ECO:0008006" key="2">
    <source>
        <dbReference type="Google" id="ProtNLM"/>
    </source>
</evidence>
<protein>
    <recommendedName>
        <fullName evidence="2">Gfo/Idh/MocA-like oxidoreductase C-terminal domain-containing protein</fullName>
    </recommendedName>
</protein>
<gene>
    <name evidence="1" type="ORF">METZ01_LOCUS406340</name>
</gene>
<feature type="non-terminal residue" evidence="1">
    <location>
        <position position="1"/>
    </location>
</feature>
<sequence>EGFCRRLDRTREESAGWECVDIGTARDDVPETASGHGGTDIWTAITFARALLAGNRVPIDVYRMADYTLPGILANQSAQSGGGVVHVPDIRRAPFEHTEFWDHVGLPDDEPQGRTYESDAGLM</sequence>
<accession>A0A382W3R9</accession>
<organism evidence="1">
    <name type="scientific">marine metagenome</name>
    <dbReference type="NCBI Taxonomy" id="408172"/>
    <lineage>
        <taxon>unclassified sequences</taxon>
        <taxon>metagenomes</taxon>
        <taxon>ecological metagenomes</taxon>
    </lineage>
</organism>
<dbReference type="Gene3D" id="3.40.50.720">
    <property type="entry name" value="NAD(P)-binding Rossmann-like Domain"/>
    <property type="match status" value="1"/>
</dbReference>